<dbReference type="Pfam" id="PF06185">
    <property type="entry name" value="YecM"/>
    <property type="match status" value="1"/>
</dbReference>
<proteinExistence type="predicted"/>
<organism evidence="1 2">
    <name type="scientific">Haemophilus ducreyi</name>
    <dbReference type="NCBI Taxonomy" id="730"/>
    <lineage>
        <taxon>Bacteria</taxon>
        <taxon>Pseudomonadati</taxon>
        <taxon>Pseudomonadota</taxon>
        <taxon>Gammaproteobacteria</taxon>
        <taxon>Pasteurellales</taxon>
        <taxon>Pasteurellaceae</taxon>
        <taxon>Haemophilus</taxon>
    </lineage>
</organism>
<dbReference type="RefSeq" id="WP_010944301.1">
    <property type="nucleotide sequence ID" value="NZ_CP011218.1"/>
</dbReference>
<dbReference type="Proteomes" id="UP000060132">
    <property type="component" value="Chromosome"/>
</dbReference>
<evidence type="ECO:0008006" key="3">
    <source>
        <dbReference type="Google" id="ProtNLM"/>
    </source>
</evidence>
<evidence type="ECO:0000313" key="1">
    <source>
        <dbReference type="EMBL" id="AKO31827.1"/>
    </source>
</evidence>
<dbReference type="PANTHER" id="PTHR37519:SF1">
    <property type="entry name" value="DIHYDROXYBIPHENYL DIOXYGENASE DOMAIN-CONTAINING PROTEIN"/>
    <property type="match status" value="1"/>
</dbReference>
<evidence type="ECO:0000313" key="2">
    <source>
        <dbReference type="Proteomes" id="UP000060132"/>
    </source>
</evidence>
<dbReference type="Gene3D" id="3.10.180.10">
    <property type="entry name" value="2,3-Dihydroxybiphenyl 1,2-Dioxygenase, domain 1"/>
    <property type="match status" value="1"/>
</dbReference>
<protein>
    <recommendedName>
        <fullName evidence="3">VOC family protein</fullName>
    </recommendedName>
</protein>
<name>A0AAC9EMY9_HAEDC</name>
<dbReference type="InterPro" id="IPR010393">
    <property type="entry name" value="DUF991_YecM-like"/>
</dbReference>
<dbReference type="NCBIfam" id="NF008680">
    <property type="entry name" value="PRK11700.1-3"/>
    <property type="match status" value="1"/>
</dbReference>
<dbReference type="OMA" id="SFAQADH"/>
<gene>
    <name evidence="1" type="ORF">RZ57_01035</name>
</gene>
<accession>A0AAC9EMY9</accession>
<dbReference type="PANTHER" id="PTHR37519">
    <property type="match status" value="1"/>
</dbReference>
<dbReference type="InterPro" id="IPR029068">
    <property type="entry name" value="Glyas_Bleomycin-R_OHBP_Dase"/>
</dbReference>
<dbReference type="GO" id="GO:0005829">
    <property type="term" value="C:cytosol"/>
    <property type="evidence" value="ECO:0007669"/>
    <property type="project" value="TreeGrafter"/>
</dbReference>
<dbReference type="AlphaFoldDB" id="A0AAC9EMY9"/>
<dbReference type="SUPFAM" id="SSF54593">
    <property type="entry name" value="Glyoxalase/Bleomycin resistance protein/Dihydroxybiphenyl dioxygenase"/>
    <property type="match status" value="1"/>
</dbReference>
<sequence length="198" mass="22770">MIQENTTFFEKMTACFGDLFLFSQQIEQIANLAQIALDQFQIDHLAVRMNTIETAQQWRTLLEQHGELLTENQVNGRPICLFSLKQAVNFLGQTVNVIELPFPKGKTYLTEGWEHIEIVVAMQEAESVEQWITRCLTQFKLVENEALKIKISQPLVMGENLPNPTIAISLKNATYCNPYCLKLHPYDIKQIVHSENFI</sequence>
<dbReference type="EMBL" id="CP011219">
    <property type="protein sequence ID" value="AKO31827.1"/>
    <property type="molecule type" value="Genomic_DNA"/>
</dbReference>
<reference evidence="1 2" key="1">
    <citation type="journal article" date="2015" name="PLoS Negl. Trop. Dis.">
        <title>Haemophilus ducreyi Cutaneous Ulcer Strains Are Nearly Identical to Class I Genital Ulcer Strains.</title>
        <authorList>
            <person name="Gangaiah D."/>
            <person name="Webb K.M."/>
            <person name="Humphreys T.L."/>
            <person name="Fortney K.R."/>
            <person name="Toh E."/>
            <person name="Tai A."/>
            <person name="Katz S.S."/>
            <person name="Pillay A."/>
            <person name="Chen C.Y."/>
            <person name="Roberts S.A."/>
            <person name="Munson R.S.Jr."/>
            <person name="Spinola S.M."/>
        </authorList>
    </citation>
    <scope>NUCLEOTIDE SEQUENCE [LARGE SCALE GENOMIC DNA]</scope>
    <source>
        <strain evidence="2">CLU2</strain>
    </source>
</reference>